<organism evidence="1">
    <name type="scientific">Amphimedon queenslandica</name>
    <name type="common">Sponge</name>
    <dbReference type="NCBI Taxonomy" id="400682"/>
    <lineage>
        <taxon>Eukaryota</taxon>
        <taxon>Metazoa</taxon>
        <taxon>Porifera</taxon>
        <taxon>Demospongiae</taxon>
        <taxon>Heteroscleromorpha</taxon>
        <taxon>Haplosclerida</taxon>
        <taxon>Niphatidae</taxon>
        <taxon>Amphimedon</taxon>
    </lineage>
</organism>
<dbReference type="AlphaFoldDB" id="A0A1X7US50"/>
<evidence type="ECO:0000313" key="1">
    <source>
        <dbReference type="EnsemblMetazoa" id="Aqu2.1.30598_001"/>
    </source>
</evidence>
<name>A0A1X7US50_AMPQE</name>
<reference evidence="1" key="1">
    <citation type="submission" date="2017-05" db="UniProtKB">
        <authorList>
            <consortium name="EnsemblMetazoa"/>
        </authorList>
    </citation>
    <scope>IDENTIFICATION</scope>
</reference>
<protein>
    <submittedName>
        <fullName evidence="1">Uncharacterized protein</fullName>
    </submittedName>
</protein>
<sequence>MDRPLTWSIPERRALKEGIGALEDSEGRLDPAVTVGRPVPVEWMARSMPRYIPVFTAALSSLIKSSGPVGGVRGIRGERAMGAGTEIVGATGAGGPTVSPISGINGIVAALVLVGTTIPEAPEGKESPVAGPLPAIASPKVACISTGVELGDAEAISPRL</sequence>
<accession>A0A1X7US50</accession>
<dbReference type="EnsemblMetazoa" id="Aqu2.1.30598_001">
    <property type="protein sequence ID" value="Aqu2.1.30598_001"/>
    <property type="gene ID" value="Aqu2.1.30598"/>
</dbReference>
<proteinExistence type="predicted"/>
<dbReference type="InParanoid" id="A0A1X7US50"/>